<protein>
    <submittedName>
        <fullName evidence="6">Alpha-glucosidase</fullName>
    </submittedName>
</protein>
<keyword evidence="2" id="KW-0378">Hydrolase</keyword>
<dbReference type="Pfam" id="PF00128">
    <property type="entry name" value="Alpha-amylase"/>
    <property type="match status" value="1"/>
</dbReference>
<dbReference type="Gene3D" id="2.60.40.1180">
    <property type="entry name" value="Golgi alpha-mannosidase II"/>
    <property type="match status" value="1"/>
</dbReference>
<dbReference type="RefSeq" id="WP_196990874.1">
    <property type="nucleotide sequence ID" value="NZ_JADWYR010000001.1"/>
</dbReference>
<comment type="similarity">
    <text evidence="1">Belongs to the glycosyl hydrolase 13 family.</text>
</comment>
<dbReference type="PANTHER" id="PTHR10357">
    <property type="entry name" value="ALPHA-AMYLASE FAMILY MEMBER"/>
    <property type="match status" value="1"/>
</dbReference>
<feature type="chain" id="PRO_5037726655" evidence="4">
    <location>
        <begin position="22"/>
        <end position="569"/>
    </location>
</feature>
<dbReference type="InterPro" id="IPR017853">
    <property type="entry name" value="GH"/>
</dbReference>
<dbReference type="SMART" id="SM00642">
    <property type="entry name" value="Aamy"/>
    <property type="match status" value="1"/>
</dbReference>
<dbReference type="AlphaFoldDB" id="A0A931E867"/>
<evidence type="ECO:0000313" key="7">
    <source>
        <dbReference type="Proteomes" id="UP000628448"/>
    </source>
</evidence>
<dbReference type="SUPFAM" id="SSF51445">
    <property type="entry name" value="(Trans)glycosidases"/>
    <property type="match status" value="1"/>
</dbReference>
<keyword evidence="4" id="KW-0732">Signal</keyword>
<name>A0A931E867_9BACT</name>
<reference evidence="6" key="1">
    <citation type="submission" date="2020-11" db="EMBL/GenBank/DDBJ databases">
        <title>Bacterial whole genome sequence for Panacibacter sp. DH6.</title>
        <authorList>
            <person name="Le V."/>
            <person name="Ko S."/>
            <person name="Ahn C.-Y."/>
            <person name="Oh H.-M."/>
        </authorList>
    </citation>
    <scope>NUCLEOTIDE SEQUENCE</scope>
    <source>
        <strain evidence="6">DH6</strain>
    </source>
</reference>
<dbReference type="FunFam" id="3.20.20.80:FF:000064">
    <property type="entry name" value="Oligo-1,6-glucosidase"/>
    <property type="match status" value="2"/>
</dbReference>
<evidence type="ECO:0000256" key="4">
    <source>
        <dbReference type="SAM" id="SignalP"/>
    </source>
</evidence>
<organism evidence="6 7">
    <name type="scientific">Panacibacter microcysteis</name>
    <dbReference type="NCBI Taxonomy" id="2793269"/>
    <lineage>
        <taxon>Bacteria</taxon>
        <taxon>Pseudomonadati</taxon>
        <taxon>Bacteroidota</taxon>
        <taxon>Chitinophagia</taxon>
        <taxon>Chitinophagales</taxon>
        <taxon>Chitinophagaceae</taxon>
        <taxon>Panacibacter</taxon>
    </lineage>
</organism>
<dbReference type="PANTHER" id="PTHR10357:SF184">
    <property type="entry name" value="OLIGO-1,6-GLUCOSIDASE 1"/>
    <property type="match status" value="1"/>
</dbReference>
<dbReference type="SUPFAM" id="SSF51011">
    <property type="entry name" value="Glycosyl hydrolase domain"/>
    <property type="match status" value="1"/>
</dbReference>
<dbReference type="InterPro" id="IPR006047">
    <property type="entry name" value="GH13_cat_dom"/>
</dbReference>
<feature type="domain" description="Glycosyl hydrolase family 13 catalytic" evidence="5">
    <location>
        <begin position="37"/>
        <end position="435"/>
    </location>
</feature>
<dbReference type="FunFam" id="2.60.40.1180:FF:000007">
    <property type="entry name" value="Sucrose isomerase"/>
    <property type="match status" value="1"/>
</dbReference>
<dbReference type="InterPro" id="IPR013780">
    <property type="entry name" value="Glyco_hydro_b"/>
</dbReference>
<dbReference type="CDD" id="cd11333">
    <property type="entry name" value="AmyAc_SI_OligoGlu_DGase"/>
    <property type="match status" value="1"/>
</dbReference>
<dbReference type="Proteomes" id="UP000628448">
    <property type="component" value="Unassembled WGS sequence"/>
</dbReference>
<dbReference type="EMBL" id="JADWYR010000001">
    <property type="protein sequence ID" value="MBG9376883.1"/>
    <property type="molecule type" value="Genomic_DNA"/>
</dbReference>
<dbReference type="GO" id="GO:0009313">
    <property type="term" value="P:oligosaccharide catabolic process"/>
    <property type="evidence" value="ECO:0007669"/>
    <property type="project" value="TreeGrafter"/>
</dbReference>
<sequence>MRSFFLRCLLIFSLCYSTAFSQDGNKPAWWKEAIVYQVYPRSFKDSDGDGIGDLKGLISKLDYIKSLGVDVIWLNPIYQSPNDDNGYDVSDYRSIMKEFGTMADFDALLKGMHERGLKLVMDMVLNHSSDEHYWFQQSRSSRNNPYRNYYHWWNAERGTPPYRYSIFDVNHDAWKYDSLSNAYYLHYFSRKQPDLNWENPALRTEVFDIMRFWADKGIDGFRLDAFQFAAKDTTFPPFPQGYEKELSKYYAMGPGLHDYLKEMNEAVFSKYPLMSVAEGAGNSFEDAHNLVDANRKELNMAYAFEGVDIAKSGGYSLLHFKEVFSKWDSAFAENGWLSIFLANHDQARMVSRFATDDPAYRDKASMMLATFVLSMRGTPYYYYGDELGMTNPYFTSIGQYKDMQVLNEYHHLTNANGDIGKFLKEMHFSSRDNGRTPFQWNDSLHAGFTTGMPWLEVNKNYKTINAAAEEKDPNSVLNYFRKMVRLRKSDKTLVYGKYTLLDKTNPHVYAYTREQDGRKLLVLLNFSSKKAAFISGVDLSKAKCLISNYATASKGRTLQPYEAAVWQIQ</sequence>
<dbReference type="GO" id="GO:0004556">
    <property type="term" value="F:alpha-amylase activity"/>
    <property type="evidence" value="ECO:0007669"/>
    <property type="project" value="TreeGrafter"/>
</dbReference>
<keyword evidence="7" id="KW-1185">Reference proteome</keyword>
<evidence type="ECO:0000256" key="2">
    <source>
        <dbReference type="ARBA" id="ARBA00022801"/>
    </source>
</evidence>
<gene>
    <name evidence="6" type="ORF">I5907_11590</name>
</gene>
<evidence type="ECO:0000256" key="1">
    <source>
        <dbReference type="ARBA" id="ARBA00008061"/>
    </source>
</evidence>
<evidence type="ECO:0000313" key="6">
    <source>
        <dbReference type="EMBL" id="MBG9376883.1"/>
    </source>
</evidence>
<proteinExistence type="inferred from homology"/>
<evidence type="ECO:0000259" key="5">
    <source>
        <dbReference type="SMART" id="SM00642"/>
    </source>
</evidence>
<comment type="caution">
    <text evidence="6">The sequence shown here is derived from an EMBL/GenBank/DDBJ whole genome shotgun (WGS) entry which is preliminary data.</text>
</comment>
<evidence type="ECO:0000256" key="3">
    <source>
        <dbReference type="ARBA" id="ARBA00023295"/>
    </source>
</evidence>
<dbReference type="InterPro" id="IPR045857">
    <property type="entry name" value="O16G_dom_2"/>
</dbReference>
<feature type="signal peptide" evidence="4">
    <location>
        <begin position="1"/>
        <end position="21"/>
    </location>
</feature>
<dbReference type="Gene3D" id="3.90.400.10">
    <property type="entry name" value="Oligo-1,6-glucosidase, Domain 2"/>
    <property type="match status" value="1"/>
</dbReference>
<keyword evidence="3" id="KW-0326">Glycosidase</keyword>
<accession>A0A931E867</accession>
<dbReference type="Gene3D" id="3.20.20.80">
    <property type="entry name" value="Glycosidases"/>
    <property type="match status" value="1"/>
</dbReference>